<organism evidence="5 6">
    <name type="scientific">Streptomyces daqingensis</name>
    <dbReference type="NCBI Taxonomy" id="1472640"/>
    <lineage>
        <taxon>Bacteria</taxon>
        <taxon>Bacillati</taxon>
        <taxon>Actinomycetota</taxon>
        <taxon>Actinomycetes</taxon>
        <taxon>Kitasatosporales</taxon>
        <taxon>Streptomycetaceae</taxon>
        <taxon>Streptomyces</taxon>
    </lineage>
</organism>
<dbReference type="PANTHER" id="PTHR43025">
    <property type="entry name" value="MONOGALACTOSYLDIACYLGLYCEROL SYNTHASE"/>
    <property type="match status" value="1"/>
</dbReference>
<name>A0ABQ2M222_9ACTN</name>
<dbReference type="PANTHER" id="PTHR43025:SF3">
    <property type="entry name" value="MONOGALACTOSYLDIACYLGLYCEROL SYNTHASE 1, CHLOROPLASTIC"/>
    <property type="match status" value="1"/>
</dbReference>
<protein>
    <recommendedName>
        <fullName evidence="4">Diacylglycerol glucosyltransferase N-terminal domain-containing protein</fullName>
    </recommendedName>
</protein>
<dbReference type="InterPro" id="IPR050519">
    <property type="entry name" value="Glycosyltransf_28_UgtP"/>
</dbReference>
<sequence>MRQRFLLLSASMGAGHDAVAGELAGRLRARGHQVRTEDVLALLPSGVGAALRAAYRGTVRRVPALYGAVYRGFLDPEPERKADGPAAARPGSAPLAVLAERPLMRIVANWQPHAVVSTFHLSAQVTGRLRERGALRVPSVVSVIDFGVHRGWLHPGNDAHLCVTEAAARTVGAITGRAAEATGPVVPAAFLRANEGATPGEGRPAAGGQAWRDELGAAARGRDVVLVSAGAWGVGDELLGTVGKLAGSADGPAVLPVLLCGRDERLRRRAERLPGVLALGWVSDMAGLMQAAGALVDNAAGQTAVQALAAGLPVIGHRPLPGHGIQGVRAMADAGVSELTLDDGQLSDALGRVLRPGPVRDKRVSCGKAIFRADAAQRIAEIAQAGVRT</sequence>
<dbReference type="EMBL" id="BMMP01000003">
    <property type="protein sequence ID" value="GGO45003.1"/>
    <property type="molecule type" value="Genomic_DNA"/>
</dbReference>
<keyword evidence="2" id="KW-0328">Glycosyltransferase</keyword>
<evidence type="ECO:0000313" key="5">
    <source>
        <dbReference type="EMBL" id="GGO45003.1"/>
    </source>
</evidence>
<evidence type="ECO:0000256" key="2">
    <source>
        <dbReference type="ARBA" id="ARBA00022676"/>
    </source>
</evidence>
<evidence type="ECO:0000256" key="3">
    <source>
        <dbReference type="ARBA" id="ARBA00022679"/>
    </source>
</evidence>
<dbReference type="SUPFAM" id="SSF53756">
    <property type="entry name" value="UDP-Glycosyltransferase/glycogen phosphorylase"/>
    <property type="match status" value="1"/>
</dbReference>
<reference evidence="6" key="1">
    <citation type="journal article" date="2019" name="Int. J. Syst. Evol. Microbiol.">
        <title>The Global Catalogue of Microorganisms (GCM) 10K type strain sequencing project: providing services to taxonomists for standard genome sequencing and annotation.</title>
        <authorList>
            <consortium name="The Broad Institute Genomics Platform"/>
            <consortium name="The Broad Institute Genome Sequencing Center for Infectious Disease"/>
            <person name="Wu L."/>
            <person name="Ma J."/>
        </authorList>
    </citation>
    <scope>NUCLEOTIDE SEQUENCE [LARGE SCALE GENOMIC DNA]</scope>
    <source>
        <strain evidence="6">CGMCC 4.7178</strain>
    </source>
</reference>
<feature type="domain" description="Diacylglycerol glucosyltransferase N-terminal" evidence="4">
    <location>
        <begin position="16"/>
        <end position="186"/>
    </location>
</feature>
<keyword evidence="3" id="KW-0808">Transferase</keyword>
<gene>
    <name evidence="5" type="ORF">GCM10012287_11860</name>
</gene>
<evidence type="ECO:0000256" key="1">
    <source>
        <dbReference type="ARBA" id="ARBA00006962"/>
    </source>
</evidence>
<evidence type="ECO:0000259" key="4">
    <source>
        <dbReference type="Pfam" id="PF06925"/>
    </source>
</evidence>
<proteinExistence type="inferred from homology"/>
<keyword evidence="6" id="KW-1185">Reference proteome</keyword>
<comment type="similarity">
    <text evidence="1">Belongs to the glycosyltransferase 28 family.</text>
</comment>
<comment type="caution">
    <text evidence="5">The sequence shown here is derived from an EMBL/GenBank/DDBJ whole genome shotgun (WGS) entry which is preliminary data.</text>
</comment>
<dbReference type="RefSeq" id="WP_189035994.1">
    <property type="nucleotide sequence ID" value="NZ_BMMP01000003.1"/>
</dbReference>
<accession>A0ABQ2M222</accession>
<dbReference type="Proteomes" id="UP000631535">
    <property type="component" value="Unassembled WGS sequence"/>
</dbReference>
<evidence type="ECO:0000313" key="6">
    <source>
        <dbReference type="Proteomes" id="UP000631535"/>
    </source>
</evidence>
<dbReference type="Pfam" id="PF06925">
    <property type="entry name" value="MGDG_synth"/>
    <property type="match status" value="1"/>
</dbReference>
<dbReference type="Gene3D" id="3.40.50.2000">
    <property type="entry name" value="Glycogen Phosphorylase B"/>
    <property type="match status" value="1"/>
</dbReference>
<dbReference type="InterPro" id="IPR009695">
    <property type="entry name" value="Diacylglyc_glucosyltr_N"/>
</dbReference>